<protein>
    <recommendedName>
        <fullName evidence="4">Sensor protein QseC</fullName>
        <ecNumber evidence="3">2.7.13.3</ecNumber>
    </recommendedName>
</protein>
<evidence type="ECO:0000313" key="19">
    <source>
        <dbReference type="EMBL" id="PAV96169.1"/>
    </source>
</evidence>
<dbReference type="Gene3D" id="1.20.5.1040">
    <property type="entry name" value="Sensor protein qsec"/>
    <property type="match status" value="2"/>
</dbReference>
<evidence type="ECO:0000256" key="8">
    <source>
        <dbReference type="ARBA" id="ARBA00022679"/>
    </source>
</evidence>
<dbReference type="SMART" id="SM00387">
    <property type="entry name" value="HATPase_c"/>
    <property type="match status" value="1"/>
</dbReference>
<evidence type="ECO:0000256" key="13">
    <source>
        <dbReference type="ARBA" id="ARBA00022989"/>
    </source>
</evidence>
<dbReference type="PANTHER" id="PTHR45436:SF14">
    <property type="entry name" value="SENSOR PROTEIN QSEC"/>
    <property type="match status" value="1"/>
</dbReference>
<dbReference type="PANTHER" id="PTHR45436">
    <property type="entry name" value="SENSOR HISTIDINE KINASE YKOH"/>
    <property type="match status" value="1"/>
</dbReference>
<dbReference type="PROSITE" id="PS50885">
    <property type="entry name" value="HAMP"/>
    <property type="match status" value="1"/>
</dbReference>
<dbReference type="FunFam" id="1.10.287.130:FF:000035">
    <property type="entry name" value="Two-component sensor histidine kinase"/>
    <property type="match status" value="1"/>
</dbReference>
<keyword evidence="15 16" id="KW-0472">Membrane</keyword>
<dbReference type="PRINTS" id="PR00344">
    <property type="entry name" value="BCTRLSENSOR"/>
</dbReference>
<dbReference type="InterPro" id="IPR013727">
    <property type="entry name" value="2CSK_N"/>
</dbReference>
<dbReference type="Gene3D" id="3.30.565.10">
    <property type="entry name" value="Histidine kinase-like ATPase, C-terminal domain"/>
    <property type="match status" value="1"/>
</dbReference>
<proteinExistence type="predicted"/>
<keyword evidence="12" id="KW-0067">ATP-binding</keyword>
<evidence type="ECO:0000256" key="9">
    <source>
        <dbReference type="ARBA" id="ARBA00022692"/>
    </source>
</evidence>
<accession>A0A2A2MBK4</accession>
<keyword evidence="6" id="KW-0997">Cell inner membrane</keyword>
<evidence type="ECO:0000256" key="5">
    <source>
        <dbReference type="ARBA" id="ARBA00022475"/>
    </source>
</evidence>
<evidence type="ECO:0000256" key="12">
    <source>
        <dbReference type="ARBA" id="ARBA00022840"/>
    </source>
</evidence>
<dbReference type="GO" id="GO:0005524">
    <property type="term" value="F:ATP binding"/>
    <property type="evidence" value="ECO:0007669"/>
    <property type="project" value="UniProtKB-KW"/>
</dbReference>
<dbReference type="GO" id="GO:0005886">
    <property type="term" value="C:plasma membrane"/>
    <property type="evidence" value="ECO:0007669"/>
    <property type="project" value="TreeGrafter"/>
</dbReference>
<evidence type="ECO:0000259" key="18">
    <source>
        <dbReference type="PROSITE" id="PS50885"/>
    </source>
</evidence>
<keyword evidence="10" id="KW-0547">Nucleotide-binding</keyword>
<keyword evidence="11 19" id="KW-0418">Kinase</keyword>
<organism evidence="19 20">
    <name type="scientific">Hafnia paralvei</name>
    <dbReference type="NCBI Taxonomy" id="546367"/>
    <lineage>
        <taxon>Bacteria</taxon>
        <taxon>Pseudomonadati</taxon>
        <taxon>Pseudomonadota</taxon>
        <taxon>Gammaproteobacteria</taxon>
        <taxon>Enterobacterales</taxon>
        <taxon>Hafniaceae</taxon>
        <taxon>Hafnia</taxon>
    </lineage>
</organism>
<dbReference type="InterPro" id="IPR003660">
    <property type="entry name" value="HAMP_dom"/>
</dbReference>
<name>A0A2A2MBK4_9GAMM</name>
<evidence type="ECO:0000256" key="16">
    <source>
        <dbReference type="SAM" id="Phobius"/>
    </source>
</evidence>
<feature type="transmembrane region" description="Helical" evidence="16">
    <location>
        <begin position="12"/>
        <end position="32"/>
    </location>
</feature>
<dbReference type="GeneID" id="69636997"/>
<dbReference type="InterPro" id="IPR003594">
    <property type="entry name" value="HATPase_dom"/>
</dbReference>
<dbReference type="CDD" id="cd00082">
    <property type="entry name" value="HisKA"/>
    <property type="match status" value="1"/>
</dbReference>
<sequence length="452" mass="50772">MKSLTLSLRLRLIIGFILLITITWVCASLLAWNQTRNNIDELFDTQQMLFAKRLTALNISDLTLKSPQLPRSKKIVRHSHGDLDDDALTFAIFTTDGKMVLNDGDNGPDLQYHYRRDGFTDDQLQGDKDLWRLVWLTTPDGKYRVVVGQEWDYRHDMAIDIVKAQLVPWIIALPIMILLLIWLVTRELAPLKRLAKRLHQRQPEDETPLPLLSLPSEVKPLVEALNSLFARTGEMLVRERRFTSDAAHELRSPLAALKVQTEVAQLAGDDTAMREHALTNLTEGIDRATRVVDQLLTLSRLDSLSGLDDVQEIAIADILQTGVMDNYHKAQANGVELMLDIRQTPPPRRAQPLLLALLVRNLLDNAIRYSPRGSTVKITLTATHFSVEDNGPGVSPEYLKRIGERFFRPPGQEKTGSGLGLSIVQRIATLHGMTASFSDGENGGFRVEVAFT</sequence>
<keyword evidence="7" id="KW-0597">Phosphoprotein</keyword>
<evidence type="ECO:0000313" key="20">
    <source>
        <dbReference type="Proteomes" id="UP000218796"/>
    </source>
</evidence>
<comment type="caution">
    <text evidence="19">The sequence shown here is derived from an EMBL/GenBank/DDBJ whole genome shotgun (WGS) entry which is preliminary data.</text>
</comment>
<comment type="catalytic activity">
    <reaction evidence="1">
        <text>ATP + protein L-histidine = ADP + protein N-phospho-L-histidine.</text>
        <dbReference type="EC" id="2.7.13.3"/>
    </reaction>
</comment>
<feature type="transmembrane region" description="Helical" evidence="16">
    <location>
        <begin position="166"/>
        <end position="184"/>
    </location>
</feature>
<evidence type="ECO:0000256" key="2">
    <source>
        <dbReference type="ARBA" id="ARBA00004429"/>
    </source>
</evidence>
<dbReference type="OrthoDB" id="9809766at2"/>
<dbReference type="InterPro" id="IPR036097">
    <property type="entry name" value="HisK_dim/P_sf"/>
</dbReference>
<comment type="subcellular location">
    <subcellularLocation>
        <location evidence="2">Cell inner membrane</location>
        <topology evidence="2">Multi-pass membrane protein</topology>
    </subcellularLocation>
</comment>
<dbReference type="GO" id="GO:0000155">
    <property type="term" value="F:phosphorelay sensor kinase activity"/>
    <property type="evidence" value="ECO:0007669"/>
    <property type="project" value="InterPro"/>
</dbReference>
<dbReference type="Pfam" id="PF00512">
    <property type="entry name" value="HisKA"/>
    <property type="match status" value="1"/>
</dbReference>
<dbReference type="PROSITE" id="PS50109">
    <property type="entry name" value="HIS_KIN"/>
    <property type="match status" value="1"/>
</dbReference>
<dbReference type="Proteomes" id="UP000218796">
    <property type="component" value="Unassembled WGS sequence"/>
</dbReference>
<dbReference type="AlphaFoldDB" id="A0A2A2MBK4"/>
<dbReference type="SMART" id="SM00388">
    <property type="entry name" value="HisKA"/>
    <property type="match status" value="1"/>
</dbReference>
<dbReference type="RefSeq" id="WP_039187905.1">
    <property type="nucleotide sequence ID" value="NZ_CAUFSP010000005.1"/>
</dbReference>
<evidence type="ECO:0000256" key="1">
    <source>
        <dbReference type="ARBA" id="ARBA00000085"/>
    </source>
</evidence>
<keyword evidence="13 16" id="KW-1133">Transmembrane helix</keyword>
<dbReference type="SUPFAM" id="SSF47384">
    <property type="entry name" value="Homodimeric domain of signal transducing histidine kinase"/>
    <property type="match status" value="1"/>
</dbReference>
<keyword evidence="5" id="KW-1003">Cell membrane</keyword>
<evidence type="ECO:0000256" key="10">
    <source>
        <dbReference type="ARBA" id="ARBA00022741"/>
    </source>
</evidence>
<dbReference type="EC" id="2.7.13.3" evidence="3"/>
<evidence type="ECO:0000256" key="3">
    <source>
        <dbReference type="ARBA" id="ARBA00012438"/>
    </source>
</evidence>
<dbReference type="InterPro" id="IPR005467">
    <property type="entry name" value="His_kinase_dom"/>
</dbReference>
<dbReference type="InterPro" id="IPR004358">
    <property type="entry name" value="Sig_transdc_His_kin-like_C"/>
</dbReference>
<dbReference type="Gene3D" id="1.10.287.130">
    <property type="match status" value="1"/>
</dbReference>
<gene>
    <name evidence="19" type="ORF">CJD50_14250</name>
</gene>
<dbReference type="KEGG" id="hpar:AL518_01745"/>
<dbReference type="Pfam" id="PF02518">
    <property type="entry name" value="HATPase_c"/>
    <property type="match status" value="1"/>
</dbReference>
<feature type="domain" description="HAMP" evidence="18">
    <location>
        <begin position="185"/>
        <end position="237"/>
    </location>
</feature>
<keyword evidence="20" id="KW-1185">Reference proteome</keyword>
<dbReference type="InterPro" id="IPR036890">
    <property type="entry name" value="HATPase_C_sf"/>
</dbReference>
<evidence type="ECO:0000256" key="4">
    <source>
        <dbReference type="ARBA" id="ARBA00017234"/>
    </source>
</evidence>
<evidence type="ECO:0000256" key="6">
    <source>
        <dbReference type="ARBA" id="ARBA00022519"/>
    </source>
</evidence>
<evidence type="ECO:0000256" key="15">
    <source>
        <dbReference type="ARBA" id="ARBA00023136"/>
    </source>
</evidence>
<dbReference type="NCBIfam" id="NF007664">
    <property type="entry name" value="PRK10337.1"/>
    <property type="match status" value="1"/>
</dbReference>
<dbReference type="InterPro" id="IPR050428">
    <property type="entry name" value="TCS_sensor_his_kinase"/>
</dbReference>
<dbReference type="SUPFAM" id="SSF55874">
    <property type="entry name" value="ATPase domain of HSP90 chaperone/DNA topoisomerase II/histidine kinase"/>
    <property type="match status" value="1"/>
</dbReference>
<dbReference type="Pfam" id="PF08521">
    <property type="entry name" value="2CSK_N"/>
    <property type="match status" value="1"/>
</dbReference>
<evidence type="ECO:0000256" key="14">
    <source>
        <dbReference type="ARBA" id="ARBA00023012"/>
    </source>
</evidence>
<dbReference type="InterPro" id="IPR059132">
    <property type="entry name" value="QseC"/>
</dbReference>
<keyword evidence="9 16" id="KW-0812">Transmembrane</keyword>
<keyword evidence="8" id="KW-0808">Transferase</keyword>
<evidence type="ECO:0000256" key="7">
    <source>
        <dbReference type="ARBA" id="ARBA00022553"/>
    </source>
</evidence>
<dbReference type="InterPro" id="IPR003661">
    <property type="entry name" value="HisK_dim/P_dom"/>
</dbReference>
<feature type="domain" description="Histidine kinase" evidence="17">
    <location>
        <begin position="245"/>
        <end position="452"/>
    </location>
</feature>
<evidence type="ECO:0000256" key="11">
    <source>
        <dbReference type="ARBA" id="ARBA00022777"/>
    </source>
</evidence>
<reference evidence="19 20" key="1">
    <citation type="submission" date="2017-08" db="EMBL/GenBank/DDBJ databases">
        <title>Draft Genome Sequence of Hafnia alvei CITHA-6 Isolated from Raw Bovine Milk.</title>
        <authorList>
            <person name="Culligan E.P."/>
            <person name="Mcsweeney A."/>
            <person name="O'Doherty C."/>
            <person name="Gleeson E."/>
            <person name="O'Riordan D."/>
            <person name="Sleator R.D."/>
        </authorList>
    </citation>
    <scope>NUCLEOTIDE SEQUENCE [LARGE SCALE GENOMIC DNA]</scope>
    <source>
        <strain evidence="19 20">CITHA-6</strain>
    </source>
</reference>
<keyword evidence="14" id="KW-0902">Two-component regulatory system</keyword>
<dbReference type="EMBL" id="NQMS01000005">
    <property type="protein sequence ID" value="PAV96169.1"/>
    <property type="molecule type" value="Genomic_DNA"/>
</dbReference>
<evidence type="ECO:0000259" key="17">
    <source>
        <dbReference type="PROSITE" id="PS50109"/>
    </source>
</evidence>